<dbReference type="EC" id="7.-.-.-" evidence="8"/>
<comment type="subunit">
    <text evidence="8">The Rnf complex is probably composed of eight subunits, including RnfA, RnfB, RnfC, RnfD, RnfE and RnfG.</text>
</comment>
<feature type="transmembrane region" description="Helical" evidence="8">
    <location>
        <begin position="20"/>
        <end position="38"/>
    </location>
</feature>
<proteinExistence type="inferred from homology"/>
<feature type="transmembrane region" description="Helical" evidence="8">
    <location>
        <begin position="129"/>
        <end position="150"/>
    </location>
</feature>
<evidence type="ECO:0000256" key="8">
    <source>
        <dbReference type="HAMAP-Rule" id="MF_00478"/>
    </source>
</evidence>
<dbReference type="Pfam" id="PF02508">
    <property type="entry name" value="Rnf-Nqr"/>
    <property type="match status" value="1"/>
</dbReference>
<keyword evidence="7 8" id="KW-0472">Membrane</keyword>
<accession>A0A7G9YFG3</accession>
<dbReference type="GO" id="GO:0005886">
    <property type="term" value="C:plasma membrane"/>
    <property type="evidence" value="ECO:0007669"/>
    <property type="project" value="UniProtKB-SubCell"/>
</dbReference>
<keyword evidence="6 8" id="KW-1133">Transmembrane helix</keyword>
<protein>
    <recommendedName>
        <fullName evidence="8">Ion-translocating oxidoreductase complex subunit E</fullName>
        <ecNumber evidence="8">7.-.-.-</ecNumber>
    </recommendedName>
    <alternativeName>
        <fullName evidence="8">Rnf electron transport complex subunit E</fullName>
    </alternativeName>
</protein>
<organism evidence="9">
    <name type="scientific">Candidatus Methanogaster sp. ANME-2c ERB4</name>
    <dbReference type="NCBI Taxonomy" id="2759911"/>
    <lineage>
        <taxon>Archaea</taxon>
        <taxon>Methanobacteriati</taxon>
        <taxon>Methanobacteriota</taxon>
        <taxon>Stenosarchaea group</taxon>
        <taxon>Methanomicrobia</taxon>
        <taxon>Methanosarcinales</taxon>
        <taxon>ANME-2 cluster</taxon>
        <taxon>Candidatus Methanogasteraceae</taxon>
        <taxon>Candidatus Methanogaster</taxon>
    </lineage>
</organism>
<evidence type="ECO:0000256" key="2">
    <source>
        <dbReference type="ARBA" id="ARBA00022448"/>
    </source>
</evidence>
<evidence type="ECO:0000256" key="1">
    <source>
        <dbReference type="ARBA" id="ARBA00004127"/>
    </source>
</evidence>
<feature type="transmembrane region" description="Helical" evidence="8">
    <location>
        <begin position="73"/>
        <end position="93"/>
    </location>
</feature>
<name>A0A7G9YFG3_9EURY</name>
<evidence type="ECO:0000256" key="3">
    <source>
        <dbReference type="ARBA" id="ARBA00022692"/>
    </source>
</evidence>
<reference evidence="9" key="1">
    <citation type="submission" date="2020-06" db="EMBL/GenBank/DDBJ databases">
        <title>Unique genomic features of the anaerobic methanotrophic archaea.</title>
        <authorList>
            <person name="Chadwick G.L."/>
            <person name="Skennerton C.T."/>
            <person name="Laso-Perez R."/>
            <person name="Leu A.O."/>
            <person name="Speth D.R."/>
            <person name="Yu H."/>
            <person name="Morgan-Lang C."/>
            <person name="Hatzenpichler R."/>
            <person name="Goudeau D."/>
            <person name="Malmstrom R."/>
            <person name="Brazelton W.J."/>
            <person name="Woyke T."/>
            <person name="Hallam S.J."/>
            <person name="Tyson G.W."/>
            <person name="Wegener G."/>
            <person name="Boetius A."/>
            <person name="Orphan V."/>
        </authorList>
    </citation>
    <scope>NUCLEOTIDE SEQUENCE</scope>
</reference>
<feature type="transmembrane region" description="Helical" evidence="8">
    <location>
        <begin position="44"/>
        <end position="61"/>
    </location>
</feature>
<keyword evidence="3 8" id="KW-0812">Transmembrane</keyword>
<dbReference type="AlphaFoldDB" id="A0A7G9YFG3"/>
<comment type="similarity">
    <text evidence="8">Belongs to the NqrDE/RnfAE family.</text>
</comment>
<evidence type="ECO:0000256" key="4">
    <source>
        <dbReference type="ARBA" id="ARBA00022967"/>
    </source>
</evidence>
<keyword evidence="4 8" id="KW-1278">Translocase</keyword>
<keyword evidence="2 8" id="KW-0813">Transport</keyword>
<gene>
    <name evidence="8 9" type="primary">rnfE</name>
    <name evidence="9" type="ORF">EIOBDEGA_00035</name>
</gene>
<comment type="subcellular location">
    <subcellularLocation>
        <location evidence="8">Cell membrane</location>
        <topology evidence="8">Multi-pass membrane protein</topology>
    </subcellularLocation>
    <subcellularLocation>
        <location evidence="1">Endomembrane system</location>
        <topology evidence="1">Multi-pass membrane protein</topology>
    </subcellularLocation>
</comment>
<dbReference type="NCBIfam" id="TIGR01948">
    <property type="entry name" value="rnfE"/>
    <property type="match status" value="1"/>
</dbReference>
<comment type="function">
    <text evidence="8">Part of a membrane-bound complex that couples electron transfer with translocation of ions across the membrane.</text>
</comment>
<dbReference type="InterPro" id="IPR010968">
    <property type="entry name" value="RnfE"/>
</dbReference>
<dbReference type="PANTHER" id="PTHR30586:SF0">
    <property type="entry name" value="ION-TRANSLOCATING OXIDOREDUCTASE COMPLEX SUBUNIT E"/>
    <property type="match status" value="1"/>
</dbReference>
<evidence type="ECO:0000256" key="6">
    <source>
        <dbReference type="ARBA" id="ARBA00022989"/>
    </source>
</evidence>
<feature type="transmembrane region" description="Helical" evidence="8">
    <location>
        <begin position="196"/>
        <end position="216"/>
    </location>
</feature>
<keyword evidence="5 8" id="KW-0249">Electron transport</keyword>
<evidence type="ECO:0000256" key="5">
    <source>
        <dbReference type="ARBA" id="ARBA00022982"/>
    </source>
</evidence>
<dbReference type="NCBIfam" id="NF009070">
    <property type="entry name" value="PRK12405.1"/>
    <property type="match status" value="1"/>
</dbReference>
<evidence type="ECO:0000256" key="7">
    <source>
        <dbReference type="ARBA" id="ARBA00023136"/>
    </source>
</evidence>
<feature type="transmembrane region" description="Helical" evidence="8">
    <location>
        <begin position="99"/>
        <end position="117"/>
    </location>
</feature>
<dbReference type="GO" id="GO:0012505">
    <property type="term" value="C:endomembrane system"/>
    <property type="evidence" value="ECO:0007669"/>
    <property type="project" value="UniProtKB-SubCell"/>
</dbReference>
<dbReference type="PIRSF" id="PIRSF006102">
    <property type="entry name" value="NQR_DE"/>
    <property type="match status" value="1"/>
</dbReference>
<dbReference type="HAMAP" id="MF_00478">
    <property type="entry name" value="RsxE_RnfE"/>
    <property type="match status" value="1"/>
</dbReference>
<sequence length="235" mass="25505">MAKKSFVGEIIRGIIKDNPVFVLVLGLCPVLAVSTSFANALGMAMAFTFVMLGSNIFVSLLRKQIPPGVRIPIFILIICTFVTMIDMMLEAFLPPMYEALGIFVPLIVVNCIVIGRAEAFANRNPVLPSIADGIGISIGFAAALMLLGSIREILGTGALKLMMLWSKDGELGFYPLSDIPGFSFVPNPIEFSIEPATVMVTPPGAFLTIAALMLLFKIMGDRKRMKQLKKEGYEI</sequence>
<dbReference type="PANTHER" id="PTHR30586">
    <property type="entry name" value="ELECTRON TRANSPORT COMPLEX PROTEIN RNFE"/>
    <property type="match status" value="1"/>
</dbReference>
<dbReference type="GO" id="GO:0022900">
    <property type="term" value="P:electron transport chain"/>
    <property type="evidence" value="ECO:0007669"/>
    <property type="project" value="UniProtKB-UniRule"/>
</dbReference>
<dbReference type="EMBL" id="MT631216">
    <property type="protein sequence ID" value="QNO46747.1"/>
    <property type="molecule type" value="Genomic_DNA"/>
</dbReference>
<keyword evidence="8" id="KW-1003">Cell membrane</keyword>
<evidence type="ECO:0000313" key="9">
    <source>
        <dbReference type="EMBL" id="QNO46747.1"/>
    </source>
</evidence>
<dbReference type="InterPro" id="IPR003667">
    <property type="entry name" value="NqrDE/RnfAE"/>
</dbReference>